<keyword evidence="4" id="KW-0147">Chitin-binding</keyword>
<dbReference type="SMART" id="SM00257">
    <property type="entry name" value="LysM"/>
    <property type="match status" value="2"/>
</dbReference>
<dbReference type="SUPFAM" id="SSF57016">
    <property type="entry name" value="Plant lectins/antimicrobial peptides"/>
    <property type="match status" value="1"/>
</dbReference>
<dbReference type="SMART" id="SM00636">
    <property type="entry name" value="Glyco_18"/>
    <property type="match status" value="1"/>
</dbReference>
<evidence type="ECO:0000313" key="16">
    <source>
        <dbReference type="Proteomes" id="UP000664521"/>
    </source>
</evidence>
<dbReference type="PANTHER" id="PTHR47700:SF2">
    <property type="entry name" value="CHITINASE"/>
    <property type="match status" value="1"/>
</dbReference>
<reference evidence="15" key="1">
    <citation type="submission" date="2021-03" db="EMBL/GenBank/DDBJ databases">
        <authorList>
            <person name="Tagirdzhanova G."/>
        </authorList>
    </citation>
    <scope>NUCLEOTIDE SEQUENCE</scope>
</reference>
<dbReference type="Pfam" id="PF01476">
    <property type="entry name" value="LysM"/>
    <property type="match status" value="2"/>
</dbReference>
<feature type="domain" description="LysM" evidence="13">
    <location>
        <begin position="350"/>
        <end position="398"/>
    </location>
</feature>
<dbReference type="InterPro" id="IPR036861">
    <property type="entry name" value="Endochitinase-like_sf"/>
</dbReference>
<comment type="similarity">
    <text evidence="2">Belongs to the glycosyl hydrolase 18 family. Chitinase class V subfamily.</text>
</comment>
<dbReference type="InterPro" id="IPR001223">
    <property type="entry name" value="Glyco_hydro18_cat"/>
</dbReference>
<evidence type="ECO:0000256" key="11">
    <source>
        <dbReference type="RuleBase" id="RU000489"/>
    </source>
</evidence>
<dbReference type="PROSITE" id="PS51910">
    <property type="entry name" value="GH18_2"/>
    <property type="match status" value="1"/>
</dbReference>
<dbReference type="CDD" id="cd00035">
    <property type="entry name" value="ChtBD1"/>
    <property type="match status" value="1"/>
</dbReference>
<dbReference type="InterPro" id="IPR011583">
    <property type="entry name" value="Chitinase_II/V-like_cat"/>
</dbReference>
<proteinExistence type="inferred from homology"/>
<dbReference type="CDD" id="cd00118">
    <property type="entry name" value="LysM"/>
    <property type="match status" value="1"/>
</dbReference>
<evidence type="ECO:0000256" key="9">
    <source>
        <dbReference type="ARBA" id="ARBA00023295"/>
    </source>
</evidence>
<evidence type="ECO:0000256" key="7">
    <source>
        <dbReference type="ARBA" id="ARBA00023026"/>
    </source>
</evidence>
<dbReference type="Proteomes" id="UP000664521">
    <property type="component" value="Unassembled WGS sequence"/>
</dbReference>
<evidence type="ECO:0000256" key="6">
    <source>
        <dbReference type="ARBA" id="ARBA00023024"/>
    </source>
</evidence>
<dbReference type="PROSITE" id="PS51782">
    <property type="entry name" value="LYSM"/>
    <property type="match status" value="2"/>
</dbReference>
<dbReference type="SUPFAM" id="SSF54556">
    <property type="entry name" value="Chitinase insertion domain"/>
    <property type="match status" value="1"/>
</dbReference>
<evidence type="ECO:0000256" key="10">
    <source>
        <dbReference type="ARBA" id="ARBA00023326"/>
    </source>
</evidence>
<accession>A0A8H3IZR6</accession>
<comment type="catalytic activity">
    <reaction evidence="1">
        <text>Random endo-hydrolysis of N-acetyl-beta-D-glucosaminide (1-&gt;4)-beta-linkages in chitin and chitodextrins.</text>
        <dbReference type="EC" id="3.2.1.14"/>
    </reaction>
</comment>
<dbReference type="AlphaFoldDB" id="A0A8H3IZR6"/>
<keyword evidence="6" id="KW-0146">Chitin degradation</keyword>
<evidence type="ECO:0000256" key="8">
    <source>
        <dbReference type="ARBA" id="ARBA00023277"/>
    </source>
</evidence>
<dbReference type="InterPro" id="IPR001579">
    <property type="entry name" value="Glyco_hydro_18_chit_AS"/>
</dbReference>
<keyword evidence="12" id="KW-0732">Signal</keyword>
<evidence type="ECO:0000256" key="12">
    <source>
        <dbReference type="SAM" id="SignalP"/>
    </source>
</evidence>
<dbReference type="InterPro" id="IPR018392">
    <property type="entry name" value="LysM"/>
</dbReference>
<dbReference type="InterPro" id="IPR036779">
    <property type="entry name" value="LysM_dom_sf"/>
</dbReference>
<dbReference type="GO" id="GO:0006032">
    <property type="term" value="P:chitin catabolic process"/>
    <property type="evidence" value="ECO:0007669"/>
    <property type="project" value="UniProtKB-KW"/>
</dbReference>
<dbReference type="Gene3D" id="3.10.350.10">
    <property type="entry name" value="LysM domain"/>
    <property type="match status" value="2"/>
</dbReference>
<dbReference type="InterPro" id="IPR053214">
    <property type="entry name" value="LysM12-like"/>
</dbReference>
<dbReference type="EC" id="3.2.1.14" evidence="3"/>
<dbReference type="PROSITE" id="PS01095">
    <property type="entry name" value="GH18_1"/>
    <property type="match status" value="1"/>
</dbReference>
<dbReference type="EMBL" id="CAJPDS010000101">
    <property type="protein sequence ID" value="CAF9937415.1"/>
    <property type="molecule type" value="Genomic_DNA"/>
</dbReference>
<evidence type="ECO:0000256" key="2">
    <source>
        <dbReference type="ARBA" id="ARBA00008682"/>
    </source>
</evidence>
<dbReference type="GO" id="GO:0008061">
    <property type="term" value="F:chitin binding"/>
    <property type="evidence" value="ECO:0007669"/>
    <property type="project" value="UniProtKB-KW"/>
</dbReference>
<organism evidence="15 16">
    <name type="scientific">Heterodermia speciosa</name>
    <dbReference type="NCBI Taxonomy" id="116794"/>
    <lineage>
        <taxon>Eukaryota</taxon>
        <taxon>Fungi</taxon>
        <taxon>Dikarya</taxon>
        <taxon>Ascomycota</taxon>
        <taxon>Pezizomycotina</taxon>
        <taxon>Lecanoromycetes</taxon>
        <taxon>OSLEUM clade</taxon>
        <taxon>Lecanoromycetidae</taxon>
        <taxon>Caliciales</taxon>
        <taxon>Physciaceae</taxon>
        <taxon>Heterodermia</taxon>
    </lineage>
</organism>
<gene>
    <name evidence="15" type="ORF">HETSPECPRED_000531</name>
</gene>
<feature type="signal peptide" evidence="12">
    <location>
        <begin position="1"/>
        <end position="19"/>
    </location>
</feature>
<dbReference type="SUPFAM" id="SSF54106">
    <property type="entry name" value="LysM domain"/>
    <property type="match status" value="2"/>
</dbReference>
<dbReference type="GO" id="GO:0000272">
    <property type="term" value="P:polysaccharide catabolic process"/>
    <property type="evidence" value="ECO:0007669"/>
    <property type="project" value="UniProtKB-KW"/>
</dbReference>
<dbReference type="OrthoDB" id="73875at2759"/>
<dbReference type="CDD" id="cd02878">
    <property type="entry name" value="GH18_zymocin_alpha"/>
    <property type="match status" value="1"/>
</dbReference>
<protein>
    <recommendedName>
        <fullName evidence="3">chitinase</fullName>
        <ecNumber evidence="3">3.2.1.14</ecNumber>
    </recommendedName>
</protein>
<keyword evidence="8" id="KW-0119">Carbohydrate metabolism</keyword>
<dbReference type="SUPFAM" id="SSF51445">
    <property type="entry name" value="(Trans)glycosidases"/>
    <property type="match status" value="1"/>
</dbReference>
<dbReference type="Pfam" id="PF00704">
    <property type="entry name" value="Glyco_hydro_18"/>
    <property type="match status" value="1"/>
</dbReference>
<evidence type="ECO:0000256" key="1">
    <source>
        <dbReference type="ARBA" id="ARBA00000822"/>
    </source>
</evidence>
<keyword evidence="7" id="KW-0843">Virulence</keyword>
<keyword evidence="16" id="KW-1185">Reference proteome</keyword>
<dbReference type="InterPro" id="IPR029070">
    <property type="entry name" value="Chitinase_insertion_sf"/>
</dbReference>
<feature type="chain" id="PRO_5034346360" description="chitinase" evidence="12">
    <location>
        <begin position="20"/>
        <end position="1272"/>
    </location>
</feature>
<keyword evidence="9 11" id="KW-0326">Glycosidase</keyword>
<evidence type="ECO:0000256" key="4">
    <source>
        <dbReference type="ARBA" id="ARBA00022669"/>
    </source>
</evidence>
<evidence type="ECO:0000259" key="14">
    <source>
        <dbReference type="PROSITE" id="PS51910"/>
    </source>
</evidence>
<feature type="domain" description="GH18" evidence="14">
    <location>
        <begin position="493"/>
        <end position="860"/>
    </location>
</feature>
<evidence type="ECO:0000313" key="15">
    <source>
        <dbReference type="EMBL" id="CAF9937415.1"/>
    </source>
</evidence>
<comment type="caution">
    <text evidence="15">The sequence shown here is derived from an EMBL/GenBank/DDBJ whole genome shotgun (WGS) entry which is preliminary data.</text>
</comment>
<evidence type="ECO:0000256" key="3">
    <source>
        <dbReference type="ARBA" id="ARBA00012729"/>
    </source>
</evidence>
<dbReference type="PANTHER" id="PTHR47700">
    <property type="entry name" value="V CHITINASE, PUTATIVE (AFU_ORTHOLOGUE AFUA_6G13720)-RELATED"/>
    <property type="match status" value="1"/>
</dbReference>
<keyword evidence="5 11" id="KW-0378">Hydrolase</keyword>
<dbReference type="GO" id="GO:0008843">
    <property type="term" value="F:endochitinase activity"/>
    <property type="evidence" value="ECO:0007669"/>
    <property type="project" value="UniProtKB-EC"/>
</dbReference>
<dbReference type="Gene3D" id="3.30.60.10">
    <property type="entry name" value="Endochitinase-like"/>
    <property type="match status" value="1"/>
</dbReference>
<evidence type="ECO:0000259" key="13">
    <source>
        <dbReference type="PROSITE" id="PS51782"/>
    </source>
</evidence>
<evidence type="ECO:0000256" key="5">
    <source>
        <dbReference type="ARBA" id="ARBA00022801"/>
    </source>
</evidence>
<feature type="domain" description="LysM" evidence="13">
    <location>
        <begin position="286"/>
        <end position="331"/>
    </location>
</feature>
<dbReference type="Gene3D" id="3.20.20.80">
    <property type="entry name" value="Glycosidases"/>
    <property type="match status" value="1"/>
</dbReference>
<dbReference type="Gene3D" id="3.10.50.10">
    <property type="match status" value="1"/>
</dbReference>
<name>A0A8H3IZR6_9LECA</name>
<keyword evidence="10" id="KW-0624">Polysaccharide degradation</keyword>
<dbReference type="InterPro" id="IPR017853">
    <property type="entry name" value="GH"/>
</dbReference>
<sequence>MHLYLIIFSFLSLLYQVAALLDNDDLFRSNLEPCPAVCAAGSGPRNWTVYHKTSQLALCGQPVLLDFAIHNQIDDPNSDVTIRACTMGDLGSRTQTASHHPTILEHRNVSSCTVASKQTAAAQLARWGTEDSDRSIDVVLAIEQLQLFLKNEAQCDQRVVFASFSKSLIGIYTGSGIDGPKTASTFAQPLADHIRKNGIGTRVAMEVCGEGRNAAHTLGIVADPKSDFAAVQGIMASWSKAVCISNADHREVLNSTTIWTVDAAPSTRARDFTRRARSLQIRADCRTTKVVSGDSCGSLATRCGISGSDLTKYNKKAQFCGTLTPGQAVCCSAGTLPDIRPKPGADGTCAKYNVKANDNCQSIANKNGLISDDLAKMNGQTWGWTGCGNLQVGMNICLSKGKPPMPAPVPNAVCGPTVSGTKAPNGNTKLADLNPCPLKTCCNIWGQCGTTKDFCTVSKSATGNPGTSAPRTSGCISNCGMDVVNNKEKPATFAKIAYFEGWNMERRCLNMDVRRIDKSYTHVHFSFAEVTPDFHVSISSNITDQFDAFKKLSGPKRVLAFGGWTFSTAYDTAPIFRDSVTAENRALFASRVVQFAIDNKLDGLDFDWEYPGAKDIPGSSPGSKNDGKNYLEFLKVVRGKMPKGMTLSIAAPASFWYLKGFPIEEMAPILDYIIYMTYDLHGQWDYGSKWANPGCPSGNCLRSHVNYTETYNSLAMITKAGVPAKKVIVGVSSYGRSFKMADRNCRGPTCKFLGTAEESPARKGDCTATSGYISNAEISEIINNNDNKQRWTDETRTNYLVYDDVEWVSYMDDAMKADRISTYQGLKFGGTSDWAVDLQAFVPQGGDPEAPSIDEDDYPLESCDDSYESLDDIAENAAKIPPHCAPKYVLVVLKGLLEASLKSYNDIMNDGYDKKFDLYAKTIAGMGPTALRKYLLDHGNDYYSCEIVEEVTCCRICKDKHGQNSPQCQHCSLPLCDQSTPWGAPSEYRNVSEPCPPDMSKRGVGEDGAQTIYWTLRPDKEDQWWEDLQEEVGMKKDNIEFVPRSGAPIFADPERCALMEVRKESCDYRYQWFNAPGAPNYDKDDVDNPKDDITQSLDKIKNLGPDIEIVLLEIEALLYRDSAEDLVDALALPILMIGQAVKAMQEVMKTADSIEEAQKKEFILLFLSAILFIVPAIGSAVGSTVGRVLALLGEVGQAALDIYDVAKNPDSAPLAIFSLILGAAGIHDAAKIGQAAKVRRDMSPDAVGKLGGEIKDGLNKVGTVIKPNMCSR</sequence>